<evidence type="ECO:0000256" key="2">
    <source>
        <dbReference type="ARBA" id="ARBA00022448"/>
    </source>
</evidence>
<evidence type="ECO:0000256" key="3">
    <source>
        <dbReference type="ARBA" id="ARBA00022475"/>
    </source>
</evidence>
<comment type="subcellular location">
    <subcellularLocation>
        <location evidence="1 7">Cell membrane</location>
        <topology evidence="1 7">Multi-pass membrane protein</topology>
    </subcellularLocation>
</comment>
<feature type="transmembrane region" description="Helical" evidence="7">
    <location>
        <begin position="194"/>
        <end position="219"/>
    </location>
</feature>
<organism evidence="9 10">
    <name type="scientific">Nonomuraea guangzhouensis</name>
    <dbReference type="NCBI Taxonomy" id="1291555"/>
    <lineage>
        <taxon>Bacteria</taxon>
        <taxon>Bacillati</taxon>
        <taxon>Actinomycetota</taxon>
        <taxon>Actinomycetes</taxon>
        <taxon>Streptosporangiales</taxon>
        <taxon>Streptosporangiaceae</taxon>
        <taxon>Nonomuraea</taxon>
    </lineage>
</organism>
<sequence>MSARAPMLGRFRHGYVAPAALLVAGLLYVPFIWTAYLSFTSYDGLAPPEWVGLRNFGKLLQDPALISSLGNTLLWVVGTMALPVGLGLLVAVLSYDIKGGVWYRVPFMLPYALSGAGLAMVWSPILSHDGIANLLLGVDTAFLQKAPHNTIAMLLVWTWQQLGVNTLLFVVGLQSIPKAPIEAARLDGASGWQLFRHVIWPLMAPLTAVVVGLALVASLKTFDIVWVLTQGGPGRNSETLAVTMYKDTFVASEYGYGASVAVVLTVVTGLASYLYLRRQVR</sequence>
<reference evidence="10" key="1">
    <citation type="journal article" date="2019" name="Int. J. Syst. Evol. Microbiol.">
        <title>The Global Catalogue of Microorganisms (GCM) 10K type strain sequencing project: providing services to taxonomists for standard genome sequencing and annotation.</title>
        <authorList>
            <consortium name="The Broad Institute Genomics Platform"/>
            <consortium name="The Broad Institute Genome Sequencing Center for Infectious Disease"/>
            <person name="Wu L."/>
            <person name="Ma J."/>
        </authorList>
    </citation>
    <scope>NUCLEOTIDE SEQUENCE [LARGE SCALE GENOMIC DNA]</scope>
    <source>
        <strain evidence="10">CGMCC 1.15399</strain>
    </source>
</reference>
<feature type="transmembrane region" description="Helical" evidence="7">
    <location>
        <begin position="107"/>
        <end position="125"/>
    </location>
</feature>
<keyword evidence="6 7" id="KW-0472">Membrane</keyword>
<evidence type="ECO:0000313" key="9">
    <source>
        <dbReference type="EMBL" id="MFD1539044.1"/>
    </source>
</evidence>
<evidence type="ECO:0000256" key="6">
    <source>
        <dbReference type="ARBA" id="ARBA00023136"/>
    </source>
</evidence>
<dbReference type="InterPro" id="IPR051393">
    <property type="entry name" value="ABC_transporter_permease"/>
</dbReference>
<evidence type="ECO:0000256" key="5">
    <source>
        <dbReference type="ARBA" id="ARBA00022989"/>
    </source>
</evidence>
<dbReference type="RefSeq" id="WP_308127205.1">
    <property type="nucleotide sequence ID" value="NZ_JAHKRM010000016.1"/>
</dbReference>
<dbReference type="EMBL" id="JBHUCM010000016">
    <property type="protein sequence ID" value="MFD1539044.1"/>
    <property type="molecule type" value="Genomic_DNA"/>
</dbReference>
<feature type="domain" description="ABC transmembrane type-1" evidence="8">
    <location>
        <begin position="69"/>
        <end position="275"/>
    </location>
</feature>
<dbReference type="Pfam" id="PF00528">
    <property type="entry name" value="BPD_transp_1"/>
    <property type="match status" value="1"/>
</dbReference>
<keyword evidence="4 7" id="KW-0812">Transmembrane</keyword>
<dbReference type="PROSITE" id="PS50928">
    <property type="entry name" value="ABC_TM1"/>
    <property type="match status" value="1"/>
</dbReference>
<evidence type="ECO:0000256" key="4">
    <source>
        <dbReference type="ARBA" id="ARBA00022692"/>
    </source>
</evidence>
<gene>
    <name evidence="9" type="ORF">ACFSJ0_18460</name>
</gene>
<name>A0ABW4G8P5_9ACTN</name>
<dbReference type="CDD" id="cd06261">
    <property type="entry name" value="TM_PBP2"/>
    <property type="match status" value="1"/>
</dbReference>
<dbReference type="Proteomes" id="UP001597097">
    <property type="component" value="Unassembled WGS sequence"/>
</dbReference>
<keyword evidence="5 7" id="KW-1133">Transmembrane helix</keyword>
<dbReference type="InterPro" id="IPR000515">
    <property type="entry name" value="MetI-like"/>
</dbReference>
<keyword evidence="10" id="KW-1185">Reference proteome</keyword>
<feature type="transmembrane region" description="Helical" evidence="7">
    <location>
        <begin position="254"/>
        <end position="276"/>
    </location>
</feature>
<keyword evidence="3" id="KW-1003">Cell membrane</keyword>
<evidence type="ECO:0000256" key="7">
    <source>
        <dbReference type="RuleBase" id="RU363032"/>
    </source>
</evidence>
<feature type="transmembrane region" description="Helical" evidence="7">
    <location>
        <begin position="73"/>
        <end position="95"/>
    </location>
</feature>
<proteinExistence type="inferred from homology"/>
<protein>
    <submittedName>
        <fullName evidence="9">Carbohydrate ABC transporter permease</fullName>
    </submittedName>
</protein>
<comment type="similarity">
    <text evidence="7">Belongs to the binding-protein-dependent transport system permease family.</text>
</comment>
<keyword evidence="2 7" id="KW-0813">Transport</keyword>
<evidence type="ECO:0000259" key="8">
    <source>
        <dbReference type="PROSITE" id="PS50928"/>
    </source>
</evidence>
<dbReference type="PANTHER" id="PTHR30193">
    <property type="entry name" value="ABC TRANSPORTER PERMEASE PROTEIN"/>
    <property type="match status" value="1"/>
</dbReference>
<dbReference type="PANTHER" id="PTHR30193:SF37">
    <property type="entry name" value="INNER MEMBRANE ABC TRANSPORTER PERMEASE PROTEIN YCJO"/>
    <property type="match status" value="1"/>
</dbReference>
<evidence type="ECO:0000313" key="10">
    <source>
        <dbReference type="Proteomes" id="UP001597097"/>
    </source>
</evidence>
<feature type="transmembrane region" description="Helical" evidence="7">
    <location>
        <begin position="20"/>
        <end position="39"/>
    </location>
</feature>
<dbReference type="Gene3D" id="1.10.3720.10">
    <property type="entry name" value="MetI-like"/>
    <property type="match status" value="1"/>
</dbReference>
<comment type="caution">
    <text evidence="9">The sequence shown here is derived from an EMBL/GenBank/DDBJ whole genome shotgun (WGS) entry which is preliminary data.</text>
</comment>
<evidence type="ECO:0000256" key="1">
    <source>
        <dbReference type="ARBA" id="ARBA00004651"/>
    </source>
</evidence>
<feature type="transmembrane region" description="Helical" evidence="7">
    <location>
        <begin position="151"/>
        <end position="173"/>
    </location>
</feature>
<accession>A0ABW4G8P5</accession>
<dbReference type="InterPro" id="IPR035906">
    <property type="entry name" value="MetI-like_sf"/>
</dbReference>
<dbReference type="SUPFAM" id="SSF161098">
    <property type="entry name" value="MetI-like"/>
    <property type="match status" value="1"/>
</dbReference>